<feature type="transmembrane region" description="Helical" evidence="8">
    <location>
        <begin position="481"/>
        <end position="504"/>
    </location>
</feature>
<evidence type="ECO:0000256" key="2">
    <source>
        <dbReference type="ARBA" id="ARBA00010992"/>
    </source>
</evidence>
<name>A0ABR3Z5V1_9PEZI</name>
<dbReference type="Gene3D" id="1.20.1250.20">
    <property type="entry name" value="MFS general substrate transporter like domains"/>
    <property type="match status" value="1"/>
</dbReference>
<keyword evidence="5 8" id="KW-1133">Transmembrane helix</keyword>
<dbReference type="EMBL" id="JAWDJO010000064">
    <property type="protein sequence ID" value="KAL1896003.1"/>
    <property type="molecule type" value="Genomic_DNA"/>
</dbReference>
<protein>
    <recommendedName>
        <fullName evidence="9">Major facilitator superfamily (MFS) profile domain-containing protein</fullName>
    </recommendedName>
</protein>
<organism evidence="10 11">
    <name type="scientific">Ceratocystis pirilliformis</name>
    <dbReference type="NCBI Taxonomy" id="259994"/>
    <lineage>
        <taxon>Eukaryota</taxon>
        <taxon>Fungi</taxon>
        <taxon>Dikarya</taxon>
        <taxon>Ascomycota</taxon>
        <taxon>Pezizomycotina</taxon>
        <taxon>Sordariomycetes</taxon>
        <taxon>Hypocreomycetidae</taxon>
        <taxon>Microascales</taxon>
        <taxon>Ceratocystidaceae</taxon>
        <taxon>Ceratocystis</taxon>
    </lineage>
</organism>
<feature type="transmembrane region" description="Helical" evidence="8">
    <location>
        <begin position="445"/>
        <end position="469"/>
    </location>
</feature>
<dbReference type="PANTHER" id="PTHR48022:SF56">
    <property type="entry name" value="MAJOR FACILITATOR SUPERFAMILY (MFS) PROFILE DOMAIN-CONTAINING PROTEIN-RELATED"/>
    <property type="match status" value="1"/>
</dbReference>
<dbReference type="PROSITE" id="PS50850">
    <property type="entry name" value="MFS"/>
    <property type="match status" value="1"/>
</dbReference>
<comment type="subcellular location">
    <subcellularLocation>
        <location evidence="1">Membrane</location>
        <topology evidence="1">Multi-pass membrane protein</topology>
    </subcellularLocation>
</comment>
<comment type="caution">
    <text evidence="10">The sequence shown here is derived from an EMBL/GenBank/DDBJ whole genome shotgun (WGS) entry which is preliminary data.</text>
</comment>
<evidence type="ECO:0000256" key="7">
    <source>
        <dbReference type="RuleBase" id="RU003346"/>
    </source>
</evidence>
<evidence type="ECO:0000259" key="9">
    <source>
        <dbReference type="PROSITE" id="PS50850"/>
    </source>
</evidence>
<feature type="domain" description="Major facilitator superfamily (MFS) profile" evidence="9">
    <location>
        <begin position="91"/>
        <end position="538"/>
    </location>
</feature>
<sequence>MSQTLTMAAVADSVNVEVEHLDHKASKSSADIEIRNISNASAGGAGGSGGGNGSSKKALAQFLDSARQATEKEHSMTLKQGLKMYPKAILWSMLISTCIVMEGYDICLINNFYAFDQFNRKYGQQLPDGTWEVPASWQAGLSNGANVGELIGLLINGWASERFGYRYTVITCLALICAFTSIFFTAQNVETLLVAEILCGIPWGVFQTLTITYASEVCPVAMRGYLTTYVNFCWGLGQEIGIGVLMSMLKRDDEWSYRIPYALQWMWPVPLMIGIWFAPESPWWLVRKGRLEEAKHSLERLTTKTDDTEFDADETVAMMVHTQALESQTTQGVTYWDCFKGTDLRRTEIVCMVWAIQNLSGNSFSNYSTYFLKQAGLSENMSYAFALGQYGINMVGVFGAWFMMSVGIGRRSLYLYGLCGLCLMLLVLGFLGLAPETHKKEASLATGSIMLCWAMMYQLTVGTVCYSLVSEISTRRLQIKTVVLGRVLYILVGIVCSVLTPYMINPGAWNWSNFAGFFWAGVCFLCIIYTYFRVPEPMGRTFGELDVLFRQNIPARKFAETEVNVFEENIDTSIIIDSYANASQVSLEKSEAGVRRRAGVKK</sequence>
<evidence type="ECO:0000256" key="4">
    <source>
        <dbReference type="ARBA" id="ARBA00022692"/>
    </source>
</evidence>
<gene>
    <name evidence="10" type="ORF">Cpir12675_002980</name>
</gene>
<feature type="transmembrane region" description="Helical" evidence="8">
    <location>
        <begin position="413"/>
        <end position="433"/>
    </location>
</feature>
<keyword evidence="3 7" id="KW-0813">Transport</keyword>
<dbReference type="InterPro" id="IPR005829">
    <property type="entry name" value="Sugar_transporter_CS"/>
</dbReference>
<evidence type="ECO:0000256" key="3">
    <source>
        <dbReference type="ARBA" id="ARBA00022448"/>
    </source>
</evidence>
<dbReference type="PANTHER" id="PTHR48022">
    <property type="entry name" value="PLASTIDIC GLUCOSE TRANSPORTER 4"/>
    <property type="match status" value="1"/>
</dbReference>
<evidence type="ECO:0000256" key="1">
    <source>
        <dbReference type="ARBA" id="ARBA00004141"/>
    </source>
</evidence>
<dbReference type="SUPFAM" id="SSF103473">
    <property type="entry name" value="MFS general substrate transporter"/>
    <property type="match status" value="1"/>
</dbReference>
<dbReference type="InterPro" id="IPR020846">
    <property type="entry name" value="MFS_dom"/>
</dbReference>
<dbReference type="PROSITE" id="PS00217">
    <property type="entry name" value="SUGAR_TRANSPORT_2"/>
    <property type="match status" value="1"/>
</dbReference>
<evidence type="ECO:0000313" key="11">
    <source>
        <dbReference type="Proteomes" id="UP001583280"/>
    </source>
</evidence>
<feature type="transmembrane region" description="Helical" evidence="8">
    <location>
        <begin position="261"/>
        <end position="278"/>
    </location>
</feature>
<comment type="similarity">
    <text evidence="2 7">Belongs to the major facilitator superfamily. Sugar transporter (TC 2.A.1.1) family.</text>
</comment>
<evidence type="ECO:0000256" key="8">
    <source>
        <dbReference type="SAM" id="Phobius"/>
    </source>
</evidence>
<dbReference type="NCBIfam" id="TIGR00879">
    <property type="entry name" value="SP"/>
    <property type="match status" value="1"/>
</dbReference>
<keyword evidence="11" id="KW-1185">Reference proteome</keyword>
<dbReference type="Pfam" id="PF00083">
    <property type="entry name" value="Sugar_tr"/>
    <property type="match status" value="1"/>
</dbReference>
<feature type="transmembrane region" description="Helical" evidence="8">
    <location>
        <begin position="229"/>
        <end position="249"/>
    </location>
</feature>
<reference evidence="10 11" key="1">
    <citation type="journal article" date="2024" name="IMA Fungus">
        <title>IMA Genome - F19 : A genome assembly and annotation guide to empower mycologists, including annotated draft genome sequences of Ceratocystis pirilliformis, Diaporthe australafricana, Fusarium ophioides, Paecilomyces lecythidis, and Sporothrix stenoceras.</title>
        <authorList>
            <person name="Aylward J."/>
            <person name="Wilson A.M."/>
            <person name="Visagie C.M."/>
            <person name="Spraker J."/>
            <person name="Barnes I."/>
            <person name="Buitendag C."/>
            <person name="Ceriani C."/>
            <person name="Del Mar Angel L."/>
            <person name="du Plessis D."/>
            <person name="Fuchs T."/>
            <person name="Gasser K."/>
            <person name="Kramer D."/>
            <person name="Li W."/>
            <person name="Munsamy K."/>
            <person name="Piso A."/>
            <person name="Price J.L."/>
            <person name="Sonnekus B."/>
            <person name="Thomas C."/>
            <person name="van der Nest A."/>
            <person name="van Dijk A."/>
            <person name="van Heerden A."/>
            <person name="van Vuuren N."/>
            <person name="Yilmaz N."/>
            <person name="Duong T.A."/>
            <person name="van der Merwe N.A."/>
            <person name="Wingfield M.J."/>
            <person name="Wingfield B.D."/>
        </authorList>
    </citation>
    <scope>NUCLEOTIDE SEQUENCE [LARGE SCALE GENOMIC DNA]</scope>
    <source>
        <strain evidence="10 11">CMW 12675</strain>
    </source>
</reference>
<feature type="transmembrane region" description="Helical" evidence="8">
    <location>
        <begin position="167"/>
        <end position="186"/>
    </location>
</feature>
<evidence type="ECO:0000256" key="5">
    <source>
        <dbReference type="ARBA" id="ARBA00022989"/>
    </source>
</evidence>
<feature type="transmembrane region" description="Helical" evidence="8">
    <location>
        <begin position="381"/>
        <end position="401"/>
    </location>
</feature>
<evidence type="ECO:0000313" key="10">
    <source>
        <dbReference type="EMBL" id="KAL1896003.1"/>
    </source>
</evidence>
<proteinExistence type="inferred from homology"/>
<dbReference type="InterPro" id="IPR050360">
    <property type="entry name" value="MFS_Sugar_Transporters"/>
</dbReference>
<dbReference type="Proteomes" id="UP001583280">
    <property type="component" value="Unassembled WGS sequence"/>
</dbReference>
<feature type="transmembrane region" description="Helical" evidence="8">
    <location>
        <begin position="510"/>
        <end position="532"/>
    </location>
</feature>
<accession>A0ABR3Z5V1</accession>
<evidence type="ECO:0000256" key="6">
    <source>
        <dbReference type="ARBA" id="ARBA00023136"/>
    </source>
</evidence>
<keyword evidence="4 8" id="KW-0812">Transmembrane</keyword>
<dbReference type="InterPro" id="IPR005828">
    <property type="entry name" value="MFS_sugar_transport-like"/>
</dbReference>
<keyword evidence="6 8" id="KW-0472">Membrane</keyword>
<dbReference type="InterPro" id="IPR036259">
    <property type="entry name" value="MFS_trans_sf"/>
</dbReference>
<dbReference type="InterPro" id="IPR003663">
    <property type="entry name" value="Sugar/inositol_transpt"/>
</dbReference>
<feature type="transmembrane region" description="Helical" evidence="8">
    <location>
        <begin position="88"/>
        <end position="115"/>
    </location>
</feature>